<feature type="region of interest" description="Disordered" evidence="1">
    <location>
        <begin position="63"/>
        <end position="83"/>
    </location>
</feature>
<evidence type="ECO:0000313" key="2">
    <source>
        <dbReference type="EMBL" id="PTQ57817.1"/>
    </source>
</evidence>
<evidence type="ECO:0000313" key="3">
    <source>
        <dbReference type="Proteomes" id="UP000244338"/>
    </source>
</evidence>
<sequence length="164" mass="17506">MTHTIPPMTESTEHELPNPPFETLSLAGQQGALANIAFHPPLLTWMPVYLMHPAAFVPAGPVQDVQDSTREQSSPNGHAAHALASGVPGVSADFDPSRRMNPTLPLILYPILVLGMLPWMHHASGGPGPGYGSPPGYGAPFAPPYGYPGTPQTPPPKPHTPWFW</sequence>
<proteinExistence type="predicted"/>
<gene>
    <name evidence="2" type="ORF">BSOLF_0679</name>
</gene>
<comment type="caution">
    <text evidence="2">The sequence shown here is derived from an EMBL/GenBank/DDBJ whole genome shotgun (WGS) entry which is preliminary data.</text>
</comment>
<evidence type="ECO:0000256" key="1">
    <source>
        <dbReference type="SAM" id="MobiDB-lite"/>
    </source>
</evidence>
<feature type="region of interest" description="Disordered" evidence="1">
    <location>
        <begin position="143"/>
        <end position="164"/>
    </location>
</feature>
<organism evidence="2 3">
    <name type="scientific">Candidatus Carbonibacillus altaicus</name>
    <dbReference type="NCBI Taxonomy" id="2163959"/>
    <lineage>
        <taxon>Bacteria</taxon>
        <taxon>Bacillati</taxon>
        <taxon>Bacillota</taxon>
        <taxon>Bacilli</taxon>
        <taxon>Bacillales</taxon>
        <taxon>Candidatus Carbonibacillus</taxon>
    </lineage>
</organism>
<name>A0A2R6Y552_9BACL</name>
<protein>
    <submittedName>
        <fullName evidence="2">Uncharacterized protein</fullName>
    </submittedName>
</protein>
<reference evidence="3" key="1">
    <citation type="journal article" date="2018" name="Sci. Rep.">
        <title>Lignite coal burning seam in the remote Altai Mountains harbors a hydrogen-driven thermophilic microbial community.</title>
        <authorList>
            <person name="Kadnikov V.V."/>
            <person name="Mardanov A.V."/>
            <person name="Ivasenko D.A."/>
            <person name="Antsiferov D.V."/>
            <person name="Beletsky A.V."/>
            <person name="Karnachuk O.V."/>
            <person name="Ravin N.V."/>
        </authorList>
    </citation>
    <scope>NUCLEOTIDE SEQUENCE [LARGE SCALE GENOMIC DNA]</scope>
</reference>
<accession>A0A2R6Y552</accession>
<dbReference type="EMBL" id="PEBX01000002">
    <property type="protein sequence ID" value="PTQ57817.1"/>
    <property type="molecule type" value="Genomic_DNA"/>
</dbReference>
<dbReference type="AlphaFoldDB" id="A0A2R6Y552"/>
<dbReference type="Proteomes" id="UP000244338">
    <property type="component" value="Unassembled WGS sequence"/>
</dbReference>